<dbReference type="PANTHER" id="PTHR21192">
    <property type="entry name" value="NUCLEAR PROTEIN E3-3"/>
    <property type="match status" value="1"/>
</dbReference>
<comment type="caution">
    <text evidence="1">The sequence shown here is derived from an EMBL/GenBank/DDBJ whole genome shotgun (WGS) entry which is preliminary data.</text>
</comment>
<keyword evidence="2" id="KW-1185">Reference proteome</keyword>
<reference evidence="1" key="1">
    <citation type="submission" date="2021-04" db="EMBL/GenBank/DDBJ databases">
        <authorList>
            <person name="Hornung B."/>
        </authorList>
    </citation>
    <scope>NUCLEOTIDE SEQUENCE</scope>
    <source>
        <strain evidence="1">G5G6</strain>
    </source>
</reference>
<dbReference type="SUPFAM" id="SSF64076">
    <property type="entry name" value="MTH938-like"/>
    <property type="match status" value="1"/>
</dbReference>
<dbReference type="Pfam" id="PF04430">
    <property type="entry name" value="DUF498"/>
    <property type="match status" value="1"/>
</dbReference>
<dbReference type="PANTHER" id="PTHR21192:SF2">
    <property type="entry name" value="NADH DEHYDROGENASE [UBIQUINONE] 1 ALPHA SUBCOMPLEX ASSEMBLY FACTOR 3"/>
    <property type="match status" value="1"/>
</dbReference>
<accession>A0A916N8T9</accession>
<evidence type="ECO:0000313" key="1">
    <source>
        <dbReference type="EMBL" id="CAG4882983.1"/>
    </source>
</evidence>
<proteinExistence type="predicted"/>
<dbReference type="InterPro" id="IPR007523">
    <property type="entry name" value="NDUFAF3/AAMDC"/>
</dbReference>
<evidence type="ECO:0000313" key="2">
    <source>
        <dbReference type="Proteomes" id="UP000742786"/>
    </source>
</evidence>
<name>A0A916N8T9_9PROT</name>
<dbReference type="Gene3D" id="3.40.1230.10">
    <property type="entry name" value="MTH938-like"/>
    <property type="match status" value="2"/>
</dbReference>
<dbReference type="Proteomes" id="UP000742786">
    <property type="component" value="Unassembled WGS sequence"/>
</dbReference>
<sequence>MKLHAERPQGQYAITAYGPGFATINQQTYRSSLIVGHDRLLPDWPVAKLEDLLSEHLLGLDQGCDVVLLGTGARQRFPQPSILRFLFEKGIGVEVMDTAAACRTYNILLTEGRAAVAALIIE</sequence>
<organism evidence="1 2">
    <name type="scientific">Georgfuchsia toluolica</name>
    <dbReference type="NCBI Taxonomy" id="424218"/>
    <lineage>
        <taxon>Bacteria</taxon>
        <taxon>Pseudomonadati</taxon>
        <taxon>Pseudomonadota</taxon>
        <taxon>Betaproteobacteria</taxon>
        <taxon>Nitrosomonadales</taxon>
        <taxon>Sterolibacteriaceae</taxon>
        <taxon>Georgfuchsia</taxon>
    </lineage>
</organism>
<dbReference type="AlphaFoldDB" id="A0A916N8T9"/>
<evidence type="ECO:0008006" key="3">
    <source>
        <dbReference type="Google" id="ProtNLM"/>
    </source>
</evidence>
<gene>
    <name evidence="1" type="ORF">GTOL_10865</name>
</gene>
<dbReference type="EMBL" id="CAJQUM010000001">
    <property type="protein sequence ID" value="CAG4882983.1"/>
    <property type="molecule type" value="Genomic_DNA"/>
</dbReference>
<dbReference type="InterPro" id="IPR036748">
    <property type="entry name" value="MTH938-like_sf"/>
</dbReference>
<protein>
    <recommendedName>
        <fullName evidence="3">Xcc1710-like domain-containing protein</fullName>
    </recommendedName>
</protein>
<dbReference type="CDD" id="cd05560">
    <property type="entry name" value="Xcc1710_like"/>
    <property type="match status" value="1"/>
</dbReference>
<dbReference type="RefSeq" id="WP_220634994.1">
    <property type="nucleotide sequence ID" value="NZ_CAJQUM010000001.1"/>
</dbReference>